<dbReference type="InterPro" id="IPR027417">
    <property type="entry name" value="P-loop_NTPase"/>
</dbReference>
<feature type="domain" description="Nephrocystin 3-like N-terminal" evidence="3">
    <location>
        <begin position="43"/>
        <end position="202"/>
    </location>
</feature>
<feature type="repeat" description="WD" evidence="2">
    <location>
        <begin position="644"/>
        <end position="685"/>
    </location>
</feature>
<keyword evidence="1" id="KW-0677">Repeat</keyword>
<organism evidence="4 5">
    <name type="scientific">Zopfia rhizophila CBS 207.26</name>
    <dbReference type="NCBI Taxonomy" id="1314779"/>
    <lineage>
        <taxon>Eukaryota</taxon>
        <taxon>Fungi</taxon>
        <taxon>Dikarya</taxon>
        <taxon>Ascomycota</taxon>
        <taxon>Pezizomycotina</taxon>
        <taxon>Dothideomycetes</taxon>
        <taxon>Dothideomycetes incertae sedis</taxon>
        <taxon>Zopfiaceae</taxon>
        <taxon>Zopfia</taxon>
    </lineage>
</organism>
<dbReference type="InterPro" id="IPR015943">
    <property type="entry name" value="WD40/YVTN_repeat-like_dom_sf"/>
</dbReference>
<protein>
    <recommendedName>
        <fullName evidence="3">Nephrocystin 3-like N-terminal domain-containing protein</fullName>
    </recommendedName>
</protein>
<keyword evidence="2" id="KW-0853">WD repeat</keyword>
<dbReference type="SUPFAM" id="SSF50978">
    <property type="entry name" value="WD40 repeat-like"/>
    <property type="match status" value="1"/>
</dbReference>
<dbReference type="SUPFAM" id="SSF52540">
    <property type="entry name" value="P-loop containing nucleoside triphosphate hydrolases"/>
    <property type="match status" value="1"/>
</dbReference>
<feature type="repeat" description="WD" evidence="2">
    <location>
        <begin position="602"/>
        <end position="643"/>
    </location>
</feature>
<dbReference type="InterPro" id="IPR056884">
    <property type="entry name" value="NPHP3-like_N"/>
</dbReference>
<dbReference type="Gene3D" id="2.130.10.10">
    <property type="entry name" value="YVTN repeat-like/Quinoprotein amine dehydrogenase"/>
    <property type="match status" value="1"/>
</dbReference>
<dbReference type="PROSITE" id="PS50294">
    <property type="entry name" value="WD_REPEATS_REGION"/>
    <property type="match status" value="2"/>
</dbReference>
<evidence type="ECO:0000259" key="3">
    <source>
        <dbReference type="Pfam" id="PF24883"/>
    </source>
</evidence>
<evidence type="ECO:0000313" key="5">
    <source>
        <dbReference type="Proteomes" id="UP000800200"/>
    </source>
</evidence>
<keyword evidence="5" id="KW-1185">Reference proteome</keyword>
<sequence>MINGNLDNPLRRLPYADDAPFNSYSKQHESTCLPDTRVDLLKEIYNWADGQDEQCIFLLNGLAGTGKSTIARTVARRYFEQDRLGASFFFSRGGGDVSHAGKFVTSIAVQLAHNVPALYRYICAAITERSDIASQSLRDQWRQLVLRPLSKQDSNGCLSSYVLVVDALDECDDDNNIRIIVQLLAEARLLQTVRLRVFLTSRHEIPVRYGFCQIPDAQYQDFVIHNISQAVIEHDIAIFLEHNLSLIRQECYLDAGWPGERVIRRLISNASGLFIWIETACRFIREGQRFAASRLNKILENGSISTNAPDKHLNEIYITVLKQSISPGFMAEEKEELYGVLRHILGCIVALFSTLPTNSLSRLLHVTKQDMDQTLDGLHGILDIPKDQTRPLRLHHPSFRDFLLNKERCRDPNFWVDEKQAHQTLAESCIQLMSASLTQDICGMDAPGVRVADVESARVEQCLSPEVQYACLYWIQHIQKSGAQLRDNDHVHQFLKAYVLHWLEALSWMRKVSEGIYAINSLESIALTSDCPDLYAFIHDMKRFALYSRSAIELAPLQVYCSALVFAPVMSMVKKRFMDRVPRWMKRLPKVERDWSALLQTLEGHSSLVRAVAFSPDGKVLASASRDGTVKLWDAGTGAVLQTLEGHSYRVNAVAFSPNGKVLASASWDKTVKLWDAGTGVVLQTLEIGTTIQTLSFSEDGTFLETDRGMLHTTSLSSSDNPSQSSSLHDIFVKEQWVRCGTEDILWLPPEHRSSCTAVYRSIVALGHSSGRLLFLEFSF</sequence>
<name>A0A6A6EDD2_9PEZI</name>
<dbReference type="InterPro" id="IPR036322">
    <property type="entry name" value="WD40_repeat_dom_sf"/>
</dbReference>
<dbReference type="InterPro" id="IPR001680">
    <property type="entry name" value="WD40_rpt"/>
</dbReference>
<dbReference type="AlphaFoldDB" id="A0A6A6EDD2"/>
<dbReference type="OrthoDB" id="674604at2759"/>
<dbReference type="Pfam" id="PF24883">
    <property type="entry name" value="NPHP3_N"/>
    <property type="match status" value="1"/>
</dbReference>
<dbReference type="Proteomes" id="UP000800200">
    <property type="component" value="Unassembled WGS sequence"/>
</dbReference>
<evidence type="ECO:0000256" key="2">
    <source>
        <dbReference type="PROSITE-ProRule" id="PRU00221"/>
    </source>
</evidence>
<dbReference type="PANTHER" id="PTHR10039">
    <property type="entry name" value="AMELOGENIN"/>
    <property type="match status" value="1"/>
</dbReference>
<dbReference type="PROSITE" id="PS50082">
    <property type="entry name" value="WD_REPEATS_2"/>
    <property type="match status" value="2"/>
</dbReference>
<evidence type="ECO:0000313" key="4">
    <source>
        <dbReference type="EMBL" id="KAF2188802.1"/>
    </source>
</evidence>
<dbReference type="Gene3D" id="3.40.50.300">
    <property type="entry name" value="P-loop containing nucleotide triphosphate hydrolases"/>
    <property type="match status" value="1"/>
</dbReference>
<proteinExistence type="predicted"/>
<gene>
    <name evidence="4" type="ORF">K469DRAFT_564282</name>
</gene>
<reference evidence="4" key="1">
    <citation type="journal article" date="2020" name="Stud. Mycol.">
        <title>101 Dothideomycetes genomes: a test case for predicting lifestyles and emergence of pathogens.</title>
        <authorList>
            <person name="Haridas S."/>
            <person name="Albert R."/>
            <person name="Binder M."/>
            <person name="Bloem J."/>
            <person name="Labutti K."/>
            <person name="Salamov A."/>
            <person name="Andreopoulos B."/>
            <person name="Baker S."/>
            <person name="Barry K."/>
            <person name="Bills G."/>
            <person name="Bluhm B."/>
            <person name="Cannon C."/>
            <person name="Castanera R."/>
            <person name="Culley D."/>
            <person name="Daum C."/>
            <person name="Ezra D."/>
            <person name="Gonzalez J."/>
            <person name="Henrissat B."/>
            <person name="Kuo A."/>
            <person name="Liang C."/>
            <person name="Lipzen A."/>
            <person name="Lutzoni F."/>
            <person name="Magnuson J."/>
            <person name="Mondo S."/>
            <person name="Nolan M."/>
            <person name="Ohm R."/>
            <person name="Pangilinan J."/>
            <person name="Park H.-J."/>
            <person name="Ramirez L."/>
            <person name="Alfaro M."/>
            <person name="Sun H."/>
            <person name="Tritt A."/>
            <person name="Yoshinaga Y."/>
            <person name="Zwiers L.-H."/>
            <person name="Turgeon B."/>
            <person name="Goodwin S."/>
            <person name="Spatafora J."/>
            <person name="Crous P."/>
            <person name="Grigoriev I."/>
        </authorList>
    </citation>
    <scope>NUCLEOTIDE SEQUENCE</scope>
    <source>
        <strain evidence="4">CBS 207.26</strain>
    </source>
</reference>
<dbReference type="EMBL" id="ML994622">
    <property type="protein sequence ID" value="KAF2188802.1"/>
    <property type="molecule type" value="Genomic_DNA"/>
</dbReference>
<dbReference type="PANTHER" id="PTHR10039:SF17">
    <property type="entry name" value="FUNGAL STAND N-TERMINAL GOODBYE DOMAIN-CONTAINING PROTEIN-RELATED"/>
    <property type="match status" value="1"/>
</dbReference>
<dbReference type="SMART" id="SM00320">
    <property type="entry name" value="WD40"/>
    <property type="match status" value="2"/>
</dbReference>
<evidence type="ECO:0000256" key="1">
    <source>
        <dbReference type="ARBA" id="ARBA00022737"/>
    </source>
</evidence>
<dbReference type="Pfam" id="PF00400">
    <property type="entry name" value="WD40"/>
    <property type="match status" value="2"/>
</dbReference>
<accession>A0A6A6EDD2</accession>